<sequence length="198" mass="22505">MTQRHRLGYRHVCASIPTLPQHRDACAVREESPTMSLRDEYCMCSDDTHLPRLRPAAPQPLYSAAPRGCHISLYASIHVFFRNALELEHMSSHIDTDAMVDYGPKTMQFLKHGALYVNPLYEQFPPTPPSRDRQAVVSCEKAKGESLRVVYPNLPLHIHTMAAGGHMSPGPSKRDNALNTATQPQLRFSRTRHDQMWY</sequence>
<comment type="caution">
    <text evidence="2">The sequence shown here is derived from an EMBL/GenBank/DDBJ whole genome shotgun (WGS) entry which is preliminary data.</text>
</comment>
<evidence type="ECO:0000256" key="1">
    <source>
        <dbReference type="SAM" id="MobiDB-lite"/>
    </source>
</evidence>
<name>A0A4Y9ZDD9_9AGAM</name>
<protein>
    <submittedName>
        <fullName evidence="2">Uncharacterized protein</fullName>
    </submittedName>
</protein>
<feature type="compositionally biased region" description="Polar residues" evidence="1">
    <location>
        <begin position="177"/>
        <end position="188"/>
    </location>
</feature>
<evidence type="ECO:0000313" key="3">
    <source>
        <dbReference type="Proteomes" id="UP000298327"/>
    </source>
</evidence>
<proteinExistence type="predicted"/>
<keyword evidence="3" id="KW-1185">Reference proteome</keyword>
<accession>A0A4Y9ZDD9</accession>
<dbReference type="Proteomes" id="UP000298327">
    <property type="component" value="Unassembled WGS sequence"/>
</dbReference>
<reference evidence="2 3" key="1">
    <citation type="submission" date="2019-02" db="EMBL/GenBank/DDBJ databases">
        <title>Genome sequencing of the rare red list fungi Dentipellis fragilis.</title>
        <authorList>
            <person name="Buettner E."/>
            <person name="Kellner H."/>
        </authorList>
    </citation>
    <scope>NUCLEOTIDE SEQUENCE [LARGE SCALE GENOMIC DNA]</scope>
    <source>
        <strain evidence="2 3">DSM 105465</strain>
    </source>
</reference>
<feature type="region of interest" description="Disordered" evidence="1">
    <location>
        <begin position="165"/>
        <end position="198"/>
    </location>
</feature>
<dbReference type="AlphaFoldDB" id="A0A4Y9ZDD9"/>
<dbReference type="EMBL" id="SEOQ01000052">
    <property type="protein sequence ID" value="TFY71419.1"/>
    <property type="molecule type" value="Genomic_DNA"/>
</dbReference>
<evidence type="ECO:0000313" key="2">
    <source>
        <dbReference type="EMBL" id="TFY71419.1"/>
    </source>
</evidence>
<organism evidence="2 3">
    <name type="scientific">Dentipellis fragilis</name>
    <dbReference type="NCBI Taxonomy" id="205917"/>
    <lineage>
        <taxon>Eukaryota</taxon>
        <taxon>Fungi</taxon>
        <taxon>Dikarya</taxon>
        <taxon>Basidiomycota</taxon>
        <taxon>Agaricomycotina</taxon>
        <taxon>Agaricomycetes</taxon>
        <taxon>Russulales</taxon>
        <taxon>Hericiaceae</taxon>
        <taxon>Dentipellis</taxon>
    </lineage>
</organism>
<gene>
    <name evidence="2" type="ORF">EVG20_g1579</name>
</gene>